<dbReference type="GO" id="GO:0022857">
    <property type="term" value="F:transmembrane transporter activity"/>
    <property type="evidence" value="ECO:0007669"/>
    <property type="project" value="InterPro"/>
</dbReference>
<keyword evidence="10" id="KW-1185">Reference proteome</keyword>
<dbReference type="InterPro" id="IPR020846">
    <property type="entry name" value="MFS_dom"/>
</dbReference>
<evidence type="ECO:0000313" key="10">
    <source>
        <dbReference type="Proteomes" id="UP000193986"/>
    </source>
</evidence>
<name>A0A1Y2BKI9_9TREE</name>
<accession>A0A1Y2BKI9</accession>
<feature type="transmembrane region" description="Helical" evidence="7">
    <location>
        <begin position="176"/>
        <end position="196"/>
    </location>
</feature>
<dbReference type="Pfam" id="PF07690">
    <property type="entry name" value="MFS_1"/>
    <property type="match status" value="1"/>
</dbReference>
<evidence type="ECO:0000256" key="3">
    <source>
        <dbReference type="ARBA" id="ARBA00022692"/>
    </source>
</evidence>
<feature type="region of interest" description="Disordered" evidence="6">
    <location>
        <begin position="1"/>
        <end position="29"/>
    </location>
</feature>
<dbReference type="InParanoid" id="A0A1Y2BKI9"/>
<dbReference type="Gene3D" id="1.20.1250.20">
    <property type="entry name" value="MFS general substrate transporter like domains"/>
    <property type="match status" value="1"/>
</dbReference>
<dbReference type="AlphaFoldDB" id="A0A1Y2BKI9"/>
<feature type="domain" description="Major facilitator superfamily (MFS) profile" evidence="8">
    <location>
        <begin position="73"/>
        <end position="362"/>
    </location>
</feature>
<dbReference type="PROSITE" id="PS50850">
    <property type="entry name" value="MFS"/>
    <property type="match status" value="1"/>
</dbReference>
<gene>
    <name evidence="9" type="ORF">BCR39DRAFT_584943</name>
</gene>
<dbReference type="EMBL" id="MCFC01000001">
    <property type="protein sequence ID" value="ORY35298.1"/>
    <property type="molecule type" value="Genomic_DNA"/>
</dbReference>
<feature type="transmembrane region" description="Helical" evidence="7">
    <location>
        <begin position="145"/>
        <end position="164"/>
    </location>
</feature>
<comment type="caution">
    <text evidence="9">The sequence shown here is derived from an EMBL/GenBank/DDBJ whole genome shotgun (WGS) entry which is preliminary data.</text>
</comment>
<dbReference type="InterPro" id="IPR036259">
    <property type="entry name" value="MFS_trans_sf"/>
</dbReference>
<feature type="transmembrane region" description="Helical" evidence="7">
    <location>
        <begin position="73"/>
        <end position="96"/>
    </location>
</feature>
<proteinExistence type="predicted"/>
<dbReference type="PANTHER" id="PTHR43791">
    <property type="entry name" value="PERMEASE-RELATED"/>
    <property type="match status" value="1"/>
</dbReference>
<dbReference type="PANTHER" id="PTHR43791:SF36">
    <property type="entry name" value="TRANSPORTER, PUTATIVE (AFU_ORTHOLOGUE AFUA_6G08340)-RELATED"/>
    <property type="match status" value="1"/>
</dbReference>
<comment type="subcellular location">
    <subcellularLocation>
        <location evidence="1">Membrane</location>
        <topology evidence="1">Multi-pass membrane protein</topology>
    </subcellularLocation>
</comment>
<evidence type="ECO:0000256" key="5">
    <source>
        <dbReference type="ARBA" id="ARBA00023136"/>
    </source>
</evidence>
<evidence type="ECO:0000256" key="2">
    <source>
        <dbReference type="ARBA" id="ARBA00022448"/>
    </source>
</evidence>
<dbReference type="Proteomes" id="UP000193986">
    <property type="component" value="Unassembled WGS sequence"/>
</dbReference>
<organism evidence="9 10">
    <name type="scientific">Naematelia encephala</name>
    <dbReference type="NCBI Taxonomy" id="71784"/>
    <lineage>
        <taxon>Eukaryota</taxon>
        <taxon>Fungi</taxon>
        <taxon>Dikarya</taxon>
        <taxon>Basidiomycota</taxon>
        <taxon>Agaricomycotina</taxon>
        <taxon>Tremellomycetes</taxon>
        <taxon>Tremellales</taxon>
        <taxon>Naemateliaceae</taxon>
        <taxon>Naematelia</taxon>
    </lineage>
</organism>
<feature type="compositionally biased region" description="Polar residues" evidence="6">
    <location>
        <begin position="1"/>
        <end position="15"/>
    </location>
</feature>
<feature type="transmembrane region" description="Helical" evidence="7">
    <location>
        <begin position="309"/>
        <end position="331"/>
    </location>
</feature>
<evidence type="ECO:0000313" key="9">
    <source>
        <dbReference type="EMBL" id="ORY35298.1"/>
    </source>
</evidence>
<feature type="transmembrane region" description="Helical" evidence="7">
    <location>
        <begin position="239"/>
        <end position="258"/>
    </location>
</feature>
<keyword evidence="4 7" id="KW-1133">Transmembrane helix</keyword>
<dbReference type="InterPro" id="IPR011701">
    <property type="entry name" value="MFS"/>
</dbReference>
<keyword evidence="2" id="KW-0813">Transport</keyword>
<evidence type="ECO:0000256" key="7">
    <source>
        <dbReference type="SAM" id="Phobius"/>
    </source>
</evidence>
<feature type="transmembrane region" description="Helical" evidence="7">
    <location>
        <begin position="208"/>
        <end position="227"/>
    </location>
</feature>
<dbReference type="SUPFAM" id="SSF103473">
    <property type="entry name" value="MFS general substrate transporter"/>
    <property type="match status" value="1"/>
</dbReference>
<evidence type="ECO:0000256" key="6">
    <source>
        <dbReference type="SAM" id="MobiDB-lite"/>
    </source>
</evidence>
<feature type="transmembrane region" description="Helical" evidence="7">
    <location>
        <begin position="116"/>
        <end position="138"/>
    </location>
</feature>
<evidence type="ECO:0000256" key="4">
    <source>
        <dbReference type="ARBA" id="ARBA00022989"/>
    </source>
</evidence>
<reference evidence="9 10" key="1">
    <citation type="submission" date="2016-07" db="EMBL/GenBank/DDBJ databases">
        <title>Pervasive Adenine N6-methylation of Active Genes in Fungi.</title>
        <authorList>
            <consortium name="DOE Joint Genome Institute"/>
            <person name="Mondo S.J."/>
            <person name="Dannebaum R.O."/>
            <person name="Kuo R.C."/>
            <person name="Labutti K."/>
            <person name="Haridas S."/>
            <person name="Kuo A."/>
            <person name="Salamov A."/>
            <person name="Ahrendt S.R."/>
            <person name="Lipzen A."/>
            <person name="Sullivan W."/>
            <person name="Andreopoulos W.B."/>
            <person name="Clum A."/>
            <person name="Lindquist E."/>
            <person name="Daum C."/>
            <person name="Ramamoorthy G.K."/>
            <person name="Gryganskyi A."/>
            <person name="Culley D."/>
            <person name="Magnuson J.K."/>
            <person name="James T.Y."/>
            <person name="O'Malley M.A."/>
            <person name="Stajich J.E."/>
            <person name="Spatafora J.W."/>
            <person name="Visel A."/>
            <person name="Grigoriev I.V."/>
        </authorList>
    </citation>
    <scope>NUCLEOTIDE SEQUENCE [LARGE SCALE GENOMIC DNA]</scope>
    <source>
        <strain evidence="9 10">68-887.2</strain>
    </source>
</reference>
<evidence type="ECO:0000256" key="1">
    <source>
        <dbReference type="ARBA" id="ARBA00004141"/>
    </source>
</evidence>
<dbReference type="GO" id="GO:0016020">
    <property type="term" value="C:membrane"/>
    <property type="evidence" value="ECO:0007669"/>
    <property type="project" value="UniProtKB-SubCell"/>
</dbReference>
<keyword evidence="5 7" id="KW-0472">Membrane</keyword>
<protein>
    <submittedName>
        <fullName evidence="9">Major facilitator superfamily domain-containing protein</fullName>
    </submittedName>
</protein>
<evidence type="ECO:0000259" key="8">
    <source>
        <dbReference type="PROSITE" id="PS50850"/>
    </source>
</evidence>
<keyword evidence="3 7" id="KW-0812">Transmembrane</keyword>
<dbReference type="OrthoDB" id="2962993at2759"/>
<sequence length="362" mass="39785">MTTQTLGKDNLSNTPDIDGEKNLGGLGGLSGLENTPELNGVAGDLVQDPDLEARRQFTYEAGEKLKRRVDWHLLPLLILAYLVKNMDGNVVSYVKVMNSGKSTNVLKELDISTDQWADMSTIFTVFFFIFEIPSNLIIKWSTPRLHFVRIMGSWSIVVACTAAVKSMGGLFACRALLGAFEAGLYPGILYQLACWYRPDEIAIRMSALGLLGQFSGIIDALLAFAYIDGKGGLSGWRWCYLILGLLGFVVTLLIFLFLPDWPDSPPSRRQFLTPEEGTFFAARLPPNSARSTDLNFDWGAIKKELKSPILYGFALIQMLFASGVTGLSFWLPTVIAGFGLTSTANSQLLNIPPALPTATPRR</sequence>